<dbReference type="AlphaFoldDB" id="A0A938BLV8"/>
<evidence type="ECO:0000313" key="1">
    <source>
        <dbReference type="EMBL" id="MBM3275706.1"/>
    </source>
</evidence>
<dbReference type="Proteomes" id="UP000703893">
    <property type="component" value="Unassembled WGS sequence"/>
</dbReference>
<proteinExistence type="predicted"/>
<name>A0A938BLV8_9BACT</name>
<reference evidence="1 2" key="1">
    <citation type="submission" date="2019-03" db="EMBL/GenBank/DDBJ databases">
        <title>Lake Tanganyika Metagenome-Assembled Genomes (MAGs).</title>
        <authorList>
            <person name="Tran P."/>
        </authorList>
    </citation>
    <scope>NUCLEOTIDE SEQUENCE [LARGE SCALE GENOMIC DNA]</scope>
    <source>
        <strain evidence="1">K_DeepCast_65m_m2_236</strain>
    </source>
</reference>
<accession>A0A938BLV8</accession>
<comment type="caution">
    <text evidence="1">The sequence shown here is derived from an EMBL/GenBank/DDBJ whole genome shotgun (WGS) entry which is preliminary data.</text>
</comment>
<feature type="non-terminal residue" evidence="1">
    <location>
        <position position="103"/>
    </location>
</feature>
<dbReference type="EMBL" id="VGJX01000685">
    <property type="protein sequence ID" value="MBM3275706.1"/>
    <property type="molecule type" value="Genomic_DNA"/>
</dbReference>
<protein>
    <submittedName>
        <fullName evidence="1">Uncharacterized protein</fullName>
    </submittedName>
</protein>
<evidence type="ECO:0000313" key="2">
    <source>
        <dbReference type="Proteomes" id="UP000703893"/>
    </source>
</evidence>
<organism evidence="1 2">
    <name type="scientific">Candidatus Tanganyikabacteria bacterium</name>
    <dbReference type="NCBI Taxonomy" id="2961651"/>
    <lineage>
        <taxon>Bacteria</taxon>
        <taxon>Bacillati</taxon>
        <taxon>Candidatus Sericytochromatia</taxon>
        <taxon>Candidatus Tanganyikabacteria</taxon>
    </lineage>
</organism>
<gene>
    <name evidence="1" type="ORF">FJZ00_11175</name>
</gene>
<sequence>MAILRIGHRAFWSHVPIIGGLAPVKRQEDSLVMVPDLRIKVTQRPKGWFDFILGLNLLPLVVDWLKGKWQAAGDHIIVDTGKRLVTIQADKLDMANIRLGDEI</sequence>